<reference evidence="7 8" key="1">
    <citation type="submission" date="2015-11" db="EMBL/GenBank/DDBJ databases">
        <title>Butyribacter intestini gen. nov., sp. nov., a butyric acid-producing bacterium of the family Lachnospiraceae isolated from the human faeces.</title>
        <authorList>
            <person name="Zou Y."/>
            <person name="Xue W."/>
            <person name="Luo G."/>
            <person name="Lv M."/>
        </authorList>
    </citation>
    <scope>NUCLEOTIDE SEQUENCE [LARGE SCALE GENOMIC DNA]</scope>
    <source>
        <strain evidence="7 8">ACET-33324</strain>
    </source>
</reference>
<evidence type="ECO:0000313" key="7">
    <source>
        <dbReference type="EMBL" id="KSV59796.1"/>
    </source>
</evidence>
<dbReference type="STRING" id="290052.ASU35_07935"/>
<evidence type="ECO:0000259" key="6">
    <source>
        <dbReference type="Pfam" id="PF14512"/>
    </source>
</evidence>
<proteinExistence type="inferred from homology"/>
<dbReference type="RefSeq" id="WP_058351984.1">
    <property type="nucleotide sequence ID" value="NZ_CABMMD010000090.1"/>
</dbReference>
<protein>
    <recommendedName>
        <fullName evidence="6">Putative nitroreductase TM1586 domain-containing protein</fullName>
    </recommendedName>
</protein>
<evidence type="ECO:0000256" key="1">
    <source>
        <dbReference type="ARBA" id="ARBA00001917"/>
    </source>
</evidence>
<dbReference type="PANTHER" id="PTHR43673:SF2">
    <property type="entry name" value="NITROREDUCTASE"/>
    <property type="match status" value="1"/>
</dbReference>
<dbReference type="GO" id="GO:0016491">
    <property type="term" value="F:oxidoreductase activity"/>
    <property type="evidence" value="ECO:0007669"/>
    <property type="project" value="UniProtKB-KW"/>
</dbReference>
<feature type="domain" description="Putative nitroreductase TM1586" evidence="6">
    <location>
        <begin position="2"/>
        <end position="220"/>
    </location>
</feature>
<dbReference type="SUPFAM" id="SSF55469">
    <property type="entry name" value="FMN-dependent nitroreductase-like"/>
    <property type="match status" value="2"/>
</dbReference>
<comment type="cofactor">
    <cofactor evidence="1">
        <name>FMN</name>
        <dbReference type="ChEBI" id="CHEBI:58210"/>
    </cofactor>
</comment>
<dbReference type="Gene3D" id="3.40.109.30">
    <property type="entry name" value="putative nitroreductase (tm1586), domain 2"/>
    <property type="match status" value="1"/>
</dbReference>
<comment type="caution">
    <text evidence="7">The sequence shown here is derived from an EMBL/GenBank/DDBJ whole genome shotgun (WGS) entry which is preliminary data.</text>
</comment>
<evidence type="ECO:0000256" key="2">
    <source>
        <dbReference type="ARBA" id="ARBA00007118"/>
    </source>
</evidence>
<dbReference type="AlphaFoldDB" id="A0A0V8QGX3"/>
<gene>
    <name evidence="7" type="ORF">ASU35_07935</name>
</gene>
<keyword evidence="4" id="KW-0288">FMN</keyword>
<dbReference type="InterPro" id="IPR029478">
    <property type="entry name" value="TM1586_NiRdase"/>
</dbReference>
<sequence>MNLYEGIFERQSIRHYRMEALDTKIINNILNYASHLENLSDGVRTGFRVLTWQNVKKHLMGTLHIKAPYYLVLFSDVVEESMLNAGYLLGQIDLYMVSRGLGTCFFNGARLLCDGENGLVPIMAIGFGRPERQYYRSSKRTKRLPLSEICTIKEEVSEEERCIVEAARLAPSSMNNQPWRFVLYNGRIHLFCKKNRLPVPGIQRLHFLDTGIALAYLAVGAEEFWFNPELIKVENISEKQFKRNEYVITMRWK</sequence>
<keyword evidence="3" id="KW-0285">Flavoprotein</keyword>
<organism evidence="7 8">
    <name type="scientific">Acetivibrio ethanolgignens</name>
    <dbReference type="NCBI Taxonomy" id="290052"/>
    <lineage>
        <taxon>Bacteria</taxon>
        <taxon>Bacillati</taxon>
        <taxon>Bacillota</taxon>
        <taxon>Clostridia</taxon>
        <taxon>Eubacteriales</taxon>
        <taxon>Oscillospiraceae</taxon>
        <taxon>Acetivibrio</taxon>
    </lineage>
</organism>
<dbReference type="PANTHER" id="PTHR43673">
    <property type="entry name" value="NAD(P)H NITROREDUCTASE YDGI-RELATED"/>
    <property type="match status" value="1"/>
</dbReference>
<evidence type="ECO:0000256" key="3">
    <source>
        <dbReference type="ARBA" id="ARBA00022630"/>
    </source>
</evidence>
<dbReference type="OrthoDB" id="9814075at2"/>
<evidence type="ECO:0000256" key="5">
    <source>
        <dbReference type="ARBA" id="ARBA00023002"/>
    </source>
</evidence>
<evidence type="ECO:0000256" key="4">
    <source>
        <dbReference type="ARBA" id="ARBA00022643"/>
    </source>
</evidence>
<dbReference type="Pfam" id="PF14512">
    <property type="entry name" value="TM1586_NiRdase"/>
    <property type="match status" value="1"/>
</dbReference>
<name>A0A0V8QGX3_9FIRM</name>
<accession>A0A0V8QGX3</accession>
<dbReference type="EMBL" id="LNAM01000090">
    <property type="protein sequence ID" value="KSV59796.1"/>
    <property type="molecule type" value="Genomic_DNA"/>
</dbReference>
<dbReference type="Proteomes" id="UP000054874">
    <property type="component" value="Unassembled WGS sequence"/>
</dbReference>
<evidence type="ECO:0000313" key="8">
    <source>
        <dbReference type="Proteomes" id="UP000054874"/>
    </source>
</evidence>
<keyword evidence="8" id="KW-1185">Reference proteome</keyword>
<keyword evidence="5" id="KW-0560">Oxidoreductase</keyword>
<dbReference type="Gene3D" id="3.40.109.10">
    <property type="entry name" value="NADH Oxidase"/>
    <property type="match status" value="1"/>
</dbReference>
<dbReference type="InterPro" id="IPR000415">
    <property type="entry name" value="Nitroreductase-like"/>
</dbReference>
<comment type="similarity">
    <text evidence="2">Belongs to the nitroreductase family.</text>
</comment>